<dbReference type="InterPro" id="IPR014746">
    <property type="entry name" value="Gln_synth/guanido_kin_cat_dom"/>
</dbReference>
<dbReference type="Pfam" id="PF02934">
    <property type="entry name" value="GatB_N"/>
    <property type="match status" value="1"/>
</dbReference>
<dbReference type="NCBIfam" id="NF004014">
    <property type="entry name" value="PRK05477.1-4"/>
    <property type="match status" value="1"/>
</dbReference>
<evidence type="ECO:0000259" key="12">
    <source>
        <dbReference type="SMART" id="SM00845"/>
    </source>
</evidence>
<dbReference type="PROSITE" id="PS01234">
    <property type="entry name" value="GATB"/>
    <property type="match status" value="1"/>
</dbReference>
<proteinExistence type="inferred from homology"/>
<dbReference type="SMART" id="SM00845">
    <property type="entry name" value="GatB_Yqey"/>
    <property type="match status" value="1"/>
</dbReference>
<dbReference type="InterPro" id="IPR018027">
    <property type="entry name" value="Asn/Gln_amidotransferase"/>
</dbReference>
<dbReference type="NCBIfam" id="TIGR00133">
    <property type="entry name" value="gatB"/>
    <property type="match status" value="1"/>
</dbReference>
<evidence type="ECO:0000256" key="10">
    <source>
        <dbReference type="ARBA" id="ARBA00047913"/>
    </source>
</evidence>
<comment type="subunit">
    <text evidence="2 11">Heterotrimer of A, B and C subunits.</text>
</comment>
<dbReference type="GO" id="GO:0070681">
    <property type="term" value="P:glutaminyl-tRNAGln biosynthesis via transamidation"/>
    <property type="evidence" value="ECO:0007669"/>
    <property type="project" value="TreeGrafter"/>
</dbReference>
<dbReference type="GO" id="GO:0050567">
    <property type="term" value="F:glutaminyl-tRNA synthase (glutamine-hydrolyzing) activity"/>
    <property type="evidence" value="ECO:0007669"/>
    <property type="project" value="UniProtKB-UniRule"/>
</dbReference>
<dbReference type="EMBL" id="JABEVQ010000003">
    <property type="protein sequence ID" value="NWN91309.1"/>
    <property type="molecule type" value="Genomic_DNA"/>
</dbReference>
<protein>
    <recommendedName>
        <fullName evidence="3 11">Aspartyl/glutamyl-tRNA(Asn/Gln) amidotransferase subunit B</fullName>
        <shortName evidence="11">Asp/Glu-ADT subunit B</shortName>
        <ecNumber evidence="11">6.3.5.-</ecNumber>
    </recommendedName>
</protein>
<evidence type="ECO:0000256" key="4">
    <source>
        <dbReference type="ARBA" id="ARBA00022598"/>
    </source>
</evidence>
<dbReference type="AlphaFoldDB" id="A0A851HNC3"/>
<keyword evidence="6 11" id="KW-0067">ATP-binding</keyword>
<dbReference type="InterPro" id="IPR004413">
    <property type="entry name" value="GatB"/>
</dbReference>
<comment type="catalytic activity">
    <reaction evidence="9 11">
        <text>L-aspartyl-tRNA(Asn) + L-glutamine + ATP + H2O = L-asparaginyl-tRNA(Asn) + L-glutamate + ADP + phosphate + 2 H(+)</text>
        <dbReference type="Rhea" id="RHEA:14513"/>
        <dbReference type="Rhea" id="RHEA-COMP:9674"/>
        <dbReference type="Rhea" id="RHEA-COMP:9677"/>
        <dbReference type="ChEBI" id="CHEBI:15377"/>
        <dbReference type="ChEBI" id="CHEBI:15378"/>
        <dbReference type="ChEBI" id="CHEBI:29985"/>
        <dbReference type="ChEBI" id="CHEBI:30616"/>
        <dbReference type="ChEBI" id="CHEBI:43474"/>
        <dbReference type="ChEBI" id="CHEBI:58359"/>
        <dbReference type="ChEBI" id="CHEBI:78515"/>
        <dbReference type="ChEBI" id="CHEBI:78516"/>
        <dbReference type="ChEBI" id="CHEBI:456216"/>
    </reaction>
</comment>
<evidence type="ECO:0000256" key="6">
    <source>
        <dbReference type="ARBA" id="ARBA00022840"/>
    </source>
</evidence>
<dbReference type="InterPro" id="IPR042114">
    <property type="entry name" value="GatB_C_1"/>
</dbReference>
<dbReference type="InterPro" id="IPR023168">
    <property type="entry name" value="GatB_Yqey_C_2"/>
</dbReference>
<name>A0A851HNC3_9GAMM</name>
<evidence type="ECO:0000256" key="1">
    <source>
        <dbReference type="ARBA" id="ARBA00005306"/>
    </source>
</evidence>
<dbReference type="Pfam" id="PF02637">
    <property type="entry name" value="GatB_Yqey"/>
    <property type="match status" value="1"/>
</dbReference>
<evidence type="ECO:0000256" key="9">
    <source>
        <dbReference type="ARBA" id="ARBA00047380"/>
    </source>
</evidence>
<dbReference type="PANTHER" id="PTHR11659:SF0">
    <property type="entry name" value="GLUTAMYL-TRNA(GLN) AMIDOTRANSFERASE SUBUNIT B, MITOCHONDRIAL"/>
    <property type="match status" value="1"/>
</dbReference>
<comment type="function">
    <text evidence="8 11">Allows the formation of correctly charged Asn-tRNA(Asn) or Gln-tRNA(Gln) through the transamidation of misacylated Asp-tRNA(Asn) or Glu-tRNA(Gln) in organisms which lack either or both of asparaginyl-tRNA or glutaminyl-tRNA synthetases. The reaction takes place in the presence of glutamine and ATP through an activated phospho-Asp-tRNA(Asn) or phospho-Glu-tRNA(Gln).</text>
</comment>
<dbReference type="Proteomes" id="UP000536442">
    <property type="component" value="Unassembled WGS sequence"/>
</dbReference>
<dbReference type="InterPro" id="IPR003789">
    <property type="entry name" value="Asn/Gln_tRNA_amidoTrase-B-like"/>
</dbReference>
<keyword evidence="14" id="KW-1185">Reference proteome</keyword>
<keyword evidence="4 11" id="KW-0436">Ligase</keyword>
<keyword evidence="7 11" id="KW-0648">Protein biosynthesis</keyword>
<dbReference type="NCBIfam" id="NF004012">
    <property type="entry name" value="PRK05477.1-2"/>
    <property type="match status" value="1"/>
</dbReference>
<evidence type="ECO:0000256" key="7">
    <source>
        <dbReference type="ARBA" id="ARBA00022917"/>
    </source>
</evidence>
<dbReference type="FunFam" id="1.10.150.380:FF:000001">
    <property type="entry name" value="Aspartyl/glutamyl-tRNA(Asn/Gln) amidotransferase subunit B"/>
    <property type="match status" value="1"/>
</dbReference>
<comment type="similarity">
    <text evidence="1 11">Belongs to the GatB/GatE family. GatB subfamily.</text>
</comment>
<dbReference type="Gene3D" id="1.10.150.380">
    <property type="entry name" value="GatB domain, N-terminal subdomain"/>
    <property type="match status" value="1"/>
</dbReference>
<dbReference type="GO" id="GO:0016740">
    <property type="term" value="F:transferase activity"/>
    <property type="evidence" value="ECO:0007669"/>
    <property type="project" value="UniProtKB-KW"/>
</dbReference>
<sequence length="483" mass="53207">MQWDIVIGLEIHVQLATKTKIFSGSSTAFGAGPNTQASAIDLAMPGTLPVPNEQAFRYAVMFGLAVDAEIGRRSVFDHKNYFYPDLPRGSQITQMDHPIVGPGFVDVDLADGRRKRVRIHHAHLEEDAGKSLHEDYHGMTGIDLNRAGTPLIEVVTEPDMTSAEEAVGFARKLHSLVTSLGICDGDMSQGSLRFDVNISLKPKGSDTLGTRTETKNLNSFRYMEQAIAHEVERQMDILEDGGQVVQETRLYNGERDESRSMRTKEEANDYRYFPCPDLLPVVIDEAFIQSARDLLPELPDDRKARFKEQYGLNDYDAGLLSADARLAAFFEETAKHGQDAKLAANWVLGEFSAWLNAEDKTVSEAPITGLQLGQLVARIADNTVSSSGAKKVFEALWNGDSDNADAVIESQGLKQVSDTGALEKMVDDVLAEMPDQVAQYQQEQDPKKQKKMLGGFMGPLMKASKGQGNPKLFNEILVRKLGG</sequence>
<evidence type="ECO:0000256" key="3">
    <source>
        <dbReference type="ARBA" id="ARBA00016923"/>
    </source>
</evidence>
<dbReference type="PANTHER" id="PTHR11659">
    <property type="entry name" value="GLUTAMYL-TRNA GLN AMIDOTRANSFERASE SUBUNIT B MITOCHONDRIAL AND PROKARYOTIC PET112-RELATED"/>
    <property type="match status" value="1"/>
</dbReference>
<keyword evidence="5 11" id="KW-0547">Nucleotide-binding</keyword>
<gene>
    <name evidence="11 13" type="primary">gatB</name>
    <name evidence="13" type="ORF">HLV39_07355</name>
</gene>
<evidence type="ECO:0000313" key="14">
    <source>
        <dbReference type="Proteomes" id="UP000536442"/>
    </source>
</evidence>
<organism evidence="13 14">
    <name type="scientific">Marinobacter adhaerens</name>
    <dbReference type="NCBI Taxonomy" id="1033846"/>
    <lineage>
        <taxon>Bacteria</taxon>
        <taxon>Pseudomonadati</taxon>
        <taxon>Pseudomonadota</taxon>
        <taxon>Gammaproteobacteria</taxon>
        <taxon>Pseudomonadales</taxon>
        <taxon>Marinobacteraceae</taxon>
        <taxon>Marinobacter</taxon>
    </lineage>
</organism>
<dbReference type="EC" id="6.3.5.-" evidence="11"/>
<dbReference type="GO" id="GO:0005524">
    <property type="term" value="F:ATP binding"/>
    <property type="evidence" value="ECO:0007669"/>
    <property type="project" value="UniProtKB-KW"/>
</dbReference>
<evidence type="ECO:0000256" key="8">
    <source>
        <dbReference type="ARBA" id="ARBA00024799"/>
    </source>
</evidence>
<dbReference type="InterPro" id="IPR006075">
    <property type="entry name" value="Asn/Gln-tRNA_Trfase_suB/E_cat"/>
</dbReference>
<evidence type="ECO:0000313" key="13">
    <source>
        <dbReference type="EMBL" id="NWN91309.1"/>
    </source>
</evidence>
<dbReference type="SUPFAM" id="SSF89095">
    <property type="entry name" value="GatB/YqeY motif"/>
    <property type="match status" value="1"/>
</dbReference>
<evidence type="ECO:0000256" key="11">
    <source>
        <dbReference type="HAMAP-Rule" id="MF_00121"/>
    </source>
</evidence>
<keyword evidence="13" id="KW-0808">Transferase</keyword>
<reference evidence="13 14" key="1">
    <citation type="submission" date="2020-03" db="EMBL/GenBank/DDBJ databases">
        <title>Metagenomic, metatranscriptomic, and metabolomic analyses revealed the key microbes and metabolic features during the fermentation of ganjang, Korean traditional soy sauce.</title>
        <authorList>
            <person name="Chun B.H."/>
            <person name="Jeon C.O."/>
        </authorList>
    </citation>
    <scope>NUCLEOTIDE SEQUENCE [LARGE SCALE GENOMIC DNA]</scope>
    <source>
        <strain evidence="13 14">KG14</strain>
    </source>
</reference>
<dbReference type="Gene3D" id="1.10.10.410">
    <property type="match status" value="1"/>
</dbReference>
<dbReference type="HAMAP" id="MF_00121">
    <property type="entry name" value="GatB"/>
    <property type="match status" value="1"/>
</dbReference>
<dbReference type="InterPro" id="IPR017959">
    <property type="entry name" value="Asn/Gln-tRNA_amidoTrfase_suB/E"/>
</dbReference>
<dbReference type="GO" id="GO:0006412">
    <property type="term" value="P:translation"/>
    <property type="evidence" value="ECO:0007669"/>
    <property type="project" value="UniProtKB-UniRule"/>
</dbReference>
<evidence type="ECO:0000256" key="2">
    <source>
        <dbReference type="ARBA" id="ARBA00011123"/>
    </source>
</evidence>
<comment type="catalytic activity">
    <reaction evidence="10 11">
        <text>L-glutamyl-tRNA(Gln) + L-glutamine + ATP + H2O = L-glutaminyl-tRNA(Gln) + L-glutamate + ADP + phosphate + H(+)</text>
        <dbReference type="Rhea" id="RHEA:17521"/>
        <dbReference type="Rhea" id="RHEA-COMP:9681"/>
        <dbReference type="Rhea" id="RHEA-COMP:9684"/>
        <dbReference type="ChEBI" id="CHEBI:15377"/>
        <dbReference type="ChEBI" id="CHEBI:15378"/>
        <dbReference type="ChEBI" id="CHEBI:29985"/>
        <dbReference type="ChEBI" id="CHEBI:30616"/>
        <dbReference type="ChEBI" id="CHEBI:43474"/>
        <dbReference type="ChEBI" id="CHEBI:58359"/>
        <dbReference type="ChEBI" id="CHEBI:78520"/>
        <dbReference type="ChEBI" id="CHEBI:78521"/>
        <dbReference type="ChEBI" id="CHEBI:456216"/>
    </reaction>
</comment>
<evidence type="ECO:0000256" key="5">
    <source>
        <dbReference type="ARBA" id="ARBA00022741"/>
    </source>
</evidence>
<dbReference type="FunFam" id="1.10.10.410:FF:000001">
    <property type="entry name" value="Aspartyl/glutamyl-tRNA(Asn/Gln) amidotransferase subunit B"/>
    <property type="match status" value="1"/>
</dbReference>
<accession>A0A851HNC3</accession>
<feature type="domain" description="Asn/Gln amidotransferase" evidence="12">
    <location>
        <begin position="328"/>
        <end position="481"/>
    </location>
</feature>
<dbReference type="InterPro" id="IPR017958">
    <property type="entry name" value="Gln-tRNA_amidoTrfase_suB_CS"/>
</dbReference>
<comment type="caution">
    <text evidence="13">The sequence shown here is derived from an EMBL/GenBank/DDBJ whole genome shotgun (WGS) entry which is preliminary data.</text>
</comment>
<dbReference type="SUPFAM" id="SSF55931">
    <property type="entry name" value="Glutamine synthetase/guanido kinase"/>
    <property type="match status" value="1"/>
</dbReference>